<evidence type="ECO:0000313" key="2">
    <source>
        <dbReference type="EMBL" id="CAH1100366.1"/>
    </source>
</evidence>
<evidence type="ECO:0000256" key="1">
    <source>
        <dbReference type="SAM" id="SignalP"/>
    </source>
</evidence>
<protein>
    <submittedName>
        <fullName evidence="2">Uncharacterized protein</fullName>
    </submittedName>
</protein>
<dbReference type="OrthoDB" id="10025891at2759"/>
<keyword evidence="3" id="KW-1185">Reference proteome</keyword>
<name>A0A9P0CFI9_9CUCU</name>
<evidence type="ECO:0000313" key="3">
    <source>
        <dbReference type="Proteomes" id="UP001153636"/>
    </source>
</evidence>
<keyword evidence="1" id="KW-0732">Signal</keyword>
<reference evidence="2" key="1">
    <citation type="submission" date="2022-01" db="EMBL/GenBank/DDBJ databases">
        <authorList>
            <person name="King R."/>
        </authorList>
    </citation>
    <scope>NUCLEOTIDE SEQUENCE</scope>
</reference>
<dbReference type="EMBL" id="OV651822">
    <property type="protein sequence ID" value="CAH1100366.1"/>
    <property type="molecule type" value="Genomic_DNA"/>
</dbReference>
<dbReference type="Proteomes" id="UP001153636">
    <property type="component" value="Chromosome 10"/>
</dbReference>
<feature type="signal peptide" evidence="1">
    <location>
        <begin position="1"/>
        <end position="16"/>
    </location>
</feature>
<feature type="chain" id="PRO_5040220117" evidence="1">
    <location>
        <begin position="17"/>
        <end position="113"/>
    </location>
</feature>
<dbReference type="AlphaFoldDB" id="A0A9P0CFI9"/>
<sequence>MMVFILTILTRSLIMSDIIKKPKHTGDDILCFGLRAITCPEVLATWPDLTSCHYARQTQNWLANQNVAFVSRNDNSLNLPHVQPIEDCCALLSQKAYKGGWEAQNEEELRRRI</sequence>
<accession>A0A9P0CFI9</accession>
<proteinExistence type="predicted"/>
<organism evidence="2 3">
    <name type="scientific">Psylliodes chrysocephalus</name>
    <dbReference type="NCBI Taxonomy" id="3402493"/>
    <lineage>
        <taxon>Eukaryota</taxon>
        <taxon>Metazoa</taxon>
        <taxon>Ecdysozoa</taxon>
        <taxon>Arthropoda</taxon>
        <taxon>Hexapoda</taxon>
        <taxon>Insecta</taxon>
        <taxon>Pterygota</taxon>
        <taxon>Neoptera</taxon>
        <taxon>Endopterygota</taxon>
        <taxon>Coleoptera</taxon>
        <taxon>Polyphaga</taxon>
        <taxon>Cucujiformia</taxon>
        <taxon>Chrysomeloidea</taxon>
        <taxon>Chrysomelidae</taxon>
        <taxon>Galerucinae</taxon>
        <taxon>Alticini</taxon>
        <taxon>Psylliodes</taxon>
    </lineage>
</organism>
<gene>
    <name evidence="2" type="ORF">PSYICH_LOCUS1714</name>
</gene>